<name>A0ABN1XNP5_9ACTN</name>
<reference evidence="2 3" key="1">
    <citation type="journal article" date="2019" name="Int. J. Syst. Evol. Microbiol.">
        <title>The Global Catalogue of Microorganisms (GCM) 10K type strain sequencing project: providing services to taxonomists for standard genome sequencing and annotation.</title>
        <authorList>
            <consortium name="The Broad Institute Genomics Platform"/>
            <consortium name="The Broad Institute Genome Sequencing Center for Infectious Disease"/>
            <person name="Wu L."/>
            <person name="Ma J."/>
        </authorList>
    </citation>
    <scope>NUCLEOTIDE SEQUENCE [LARGE SCALE GENOMIC DNA]</scope>
    <source>
        <strain evidence="2 3">JCM 12393</strain>
    </source>
</reference>
<sequence length="60" mass="6583">MEHPVSRTLALLELLQARPGLTGAELAARLEVDVRTVRRYAARLADLGIPVRAERGRYGG</sequence>
<dbReference type="PANTHER" id="PTHR34580:SF3">
    <property type="entry name" value="PROTEIN PAFB"/>
    <property type="match status" value="1"/>
</dbReference>
<evidence type="ECO:0000313" key="2">
    <source>
        <dbReference type="EMBL" id="GAA1386346.1"/>
    </source>
</evidence>
<dbReference type="InterPro" id="IPR036390">
    <property type="entry name" value="WH_DNA-bd_sf"/>
</dbReference>
<organism evidence="2 3">
    <name type="scientific">Kitasatospora putterlickiae</name>
    <dbReference type="NCBI Taxonomy" id="221725"/>
    <lineage>
        <taxon>Bacteria</taxon>
        <taxon>Bacillati</taxon>
        <taxon>Actinomycetota</taxon>
        <taxon>Actinomycetes</taxon>
        <taxon>Kitasatosporales</taxon>
        <taxon>Streptomycetaceae</taxon>
        <taxon>Kitasatospora</taxon>
    </lineage>
</organism>
<protein>
    <recommendedName>
        <fullName evidence="1">Helix-turn-helix type 11 domain-containing protein</fullName>
    </recommendedName>
</protein>
<accession>A0ABN1XNP5</accession>
<gene>
    <name evidence="2" type="ORF">GCM10009639_10040</name>
</gene>
<dbReference type="EMBL" id="BAAAKJ010000044">
    <property type="protein sequence ID" value="GAA1386346.1"/>
    <property type="molecule type" value="Genomic_DNA"/>
</dbReference>
<proteinExistence type="predicted"/>
<comment type="caution">
    <text evidence="2">The sequence shown here is derived from an EMBL/GenBank/DDBJ whole genome shotgun (WGS) entry which is preliminary data.</text>
</comment>
<dbReference type="InterPro" id="IPR013196">
    <property type="entry name" value="HTH_11"/>
</dbReference>
<dbReference type="Gene3D" id="1.10.10.10">
    <property type="entry name" value="Winged helix-like DNA-binding domain superfamily/Winged helix DNA-binding domain"/>
    <property type="match status" value="1"/>
</dbReference>
<dbReference type="InterPro" id="IPR051534">
    <property type="entry name" value="CBASS_pafABC_assoc_protein"/>
</dbReference>
<evidence type="ECO:0000259" key="1">
    <source>
        <dbReference type="Pfam" id="PF08279"/>
    </source>
</evidence>
<feature type="domain" description="Helix-turn-helix type 11" evidence="1">
    <location>
        <begin position="7"/>
        <end position="59"/>
    </location>
</feature>
<dbReference type="PANTHER" id="PTHR34580">
    <property type="match status" value="1"/>
</dbReference>
<dbReference type="SUPFAM" id="SSF46785">
    <property type="entry name" value="Winged helix' DNA-binding domain"/>
    <property type="match status" value="1"/>
</dbReference>
<dbReference type="RefSeq" id="WP_344327332.1">
    <property type="nucleotide sequence ID" value="NZ_BAAAKJ010000044.1"/>
</dbReference>
<keyword evidence="3" id="KW-1185">Reference proteome</keyword>
<dbReference type="Proteomes" id="UP001499863">
    <property type="component" value="Unassembled WGS sequence"/>
</dbReference>
<evidence type="ECO:0000313" key="3">
    <source>
        <dbReference type="Proteomes" id="UP001499863"/>
    </source>
</evidence>
<dbReference type="Pfam" id="PF08279">
    <property type="entry name" value="HTH_11"/>
    <property type="match status" value="1"/>
</dbReference>
<dbReference type="InterPro" id="IPR036388">
    <property type="entry name" value="WH-like_DNA-bd_sf"/>
</dbReference>